<dbReference type="CDD" id="cd01949">
    <property type="entry name" value="GGDEF"/>
    <property type="match status" value="1"/>
</dbReference>
<dbReference type="InterPro" id="IPR000014">
    <property type="entry name" value="PAS"/>
</dbReference>
<comment type="caution">
    <text evidence="8">The sequence shown here is derived from an EMBL/GenBank/DDBJ whole genome shotgun (WGS) entry which is preliminary data.</text>
</comment>
<dbReference type="Gene3D" id="3.30.450.20">
    <property type="entry name" value="PAS domain"/>
    <property type="match status" value="1"/>
</dbReference>
<dbReference type="CDD" id="cd01948">
    <property type="entry name" value="EAL"/>
    <property type="match status" value="1"/>
</dbReference>
<dbReference type="SMART" id="SM00267">
    <property type="entry name" value="GGDEF"/>
    <property type="match status" value="1"/>
</dbReference>
<dbReference type="Pfam" id="PF13426">
    <property type="entry name" value="PAS_9"/>
    <property type="match status" value="1"/>
</dbReference>
<dbReference type="InterPro" id="IPR043128">
    <property type="entry name" value="Rev_trsase/Diguanyl_cyclase"/>
</dbReference>
<dbReference type="PROSITE" id="PS50113">
    <property type="entry name" value="PAC"/>
    <property type="match status" value="1"/>
</dbReference>
<dbReference type="RefSeq" id="WP_006913418.1">
    <property type="nucleotide sequence ID" value="NZ_AFNV02000001.1"/>
</dbReference>
<dbReference type="SUPFAM" id="SSF141868">
    <property type="entry name" value="EAL domain-like"/>
    <property type="match status" value="1"/>
</dbReference>
<dbReference type="InterPro" id="IPR000160">
    <property type="entry name" value="GGDEF_dom"/>
</dbReference>
<feature type="domain" description="CBS" evidence="7">
    <location>
        <begin position="65"/>
        <end position="123"/>
    </location>
</feature>
<evidence type="ECO:0000313" key="8">
    <source>
        <dbReference type="EMBL" id="ERJ20666.1"/>
    </source>
</evidence>
<gene>
    <name evidence="8" type="ORF">SSPSH_000003</name>
</gene>
<dbReference type="SMART" id="SM00052">
    <property type="entry name" value="EAL"/>
    <property type="match status" value="1"/>
</dbReference>
<dbReference type="CDD" id="cd09833">
    <property type="entry name" value="CBS_pair_GGDEF_PAS_repeat1"/>
    <property type="match status" value="1"/>
</dbReference>
<dbReference type="CDD" id="cd04611">
    <property type="entry name" value="CBS_pair_GGDEF_PAS_repeat2"/>
    <property type="match status" value="1"/>
</dbReference>
<reference evidence="8 9" key="1">
    <citation type="journal article" date="2011" name="J. Bacteriol.">
        <title>Genome sequence of Salinisphaera shabanensis, a gammaproteobacterium from the harsh, variable environment of the brine-seawater interface of the Shaban Deep in the Red Sea.</title>
        <authorList>
            <person name="Antunes A."/>
            <person name="Alam I."/>
            <person name="Bajic V.B."/>
            <person name="Stingl U."/>
        </authorList>
    </citation>
    <scope>NUCLEOTIDE SEQUENCE [LARGE SCALE GENOMIC DNA]</scope>
    <source>
        <strain evidence="8 9">E1L3A</strain>
    </source>
</reference>
<dbReference type="InterPro" id="IPR035919">
    <property type="entry name" value="EAL_sf"/>
</dbReference>
<dbReference type="InterPro" id="IPR001610">
    <property type="entry name" value="PAC"/>
</dbReference>
<dbReference type="GO" id="GO:0008983">
    <property type="term" value="F:protein-glutamate O-methyltransferase activity"/>
    <property type="evidence" value="ECO:0007669"/>
    <property type="project" value="UniProtKB-EC"/>
</dbReference>
<evidence type="ECO:0000259" key="6">
    <source>
        <dbReference type="PROSITE" id="PS50887"/>
    </source>
</evidence>
<organism evidence="8 9">
    <name type="scientific">Salinisphaera shabanensis E1L3A</name>
    <dbReference type="NCBI Taxonomy" id="1033802"/>
    <lineage>
        <taxon>Bacteria</taxon>
        <taxon>Pseudomonadati</taxon>
        <taxon>Pseudomonadota</taxon>
        <taxon>Gammaproteobacteria</taxon>
        <taxon>Salinisphaerales</taxon>
        <taxon>Salinisphaeraceae</taxon>
        <taxon>Salinisphaera</taxon>
    </lineage>
</organism>
<dbReference type="InterPro" id="IPR029787">
    <property type="entry name" value="Nucleotide_cyclase"/>
</dbReference>
<accession>U2EAI8</accession>
<keyword evidence="2" id="KW-0129">CBS domain</keyword>
<reference evidence="8 9" key="2">
    <citation type="journal article" date="2013" name="PLoS ONE">
        <title>INDIGO - INtegrated Data Warehouse of MIcrobial GenOmes with Examples from the Red Sea Extremophiles.</title>
        <authorList>
            <person name="Alam I."/>
            <person name="Antunes A."/>
            <person name="Kamau A.A."/>
            <person name="Ba Alawi W."/>
            <person name="Kalkatawi M."/>
            <person name="Stingl U."/>
            <person name="Bajic V.B."/>
        </authorList>
    </citation>
    <scope>NUCLEOTIDE SEQUENCE [LARGE SCALE GENOMIC DNA]</scope>
    <source>
        <strain evidence="8 9">E1L3A</strain>
    </source>
</reference>
<dbReference type="SUPFAM" id="SSF55785">
    <property type="entry name" value="PYP-like sensor domain (PAS domain)"/>
    <property type="match status" value="1"/>
</dbReference>
<dbReference type="InterPro" id="IPR046342">
    <property type="entry name" value="CBS_dom_sf"/>
</dbReference>
<feature type="domain" description="CBS" evidence="7">
    <location>
        <begin position="130"/>
        <end position="187"/>
    </location>
</feature>
<dbReference type="EMBL" id="AFNV02000001">
    <property type="protein sequence ID" value="ERJ20666.1"/>
    <property type="molecule type" value="Genomic_DNA"/>
</dbReference>
<dbReference type="PROSITE" id="PS50883">
    <property type="entry name" value="EAL"/>
    <property type="match status" value="1"/>
</dbReference>
<dbReference type="FunFam" id="3.30.70.270:FF:000001">
    <property type="entry name" value="Diguanylate cyclase domain protein"/>
    <property type="match status" value="1"/>
</dbReference>
<feature type="domain" description="GGDEF" evidence="6">
    <location>
        <begin position="424"/>
        <end position="557"/>
    </location>
</feature>
<dbReference type="InterPro" id="IPR001633">
    <property type="entry name" value="EAL_dom"/>
</dbReference>
<dbReference type="SMART" id="SM00116">
    <property type="entry name" value="CBS"/>
    <property type="match status" value="4"/>
</dbReference>
<feature type="domain" description="PAS" evidence="3">
    <location>
        <begin position="267"/>
        <end position="311"/>
    </location>
</feature>
<dbReference type="PANTHER" id="PTHR44757:SF2">
    <property type="entry name" value="BIOFILM ARCHITECTURE MAINTENANCE PROTEIN MBAA"/>
    <property type="match status" value="1"/>
</dbReference>
<feature type="domain" description="PAC" evidence="4">
    <location>
        <begin position="340"/>
        <end position="392"/>
    </location>
</feature>
<feature type="domain" description="EAL" evidence="5">
    <location>
        <begin position="566"/>
        <end position="821"/>
    </location>
</feature>
<dbReference type="NCBIfam" id="TIGR00254">
    <property type="entry name" value="GGDEF"/>
    <property type="match status" value="1"/>
</dbReference>
<evidence type="ECO:0000259" key="4">
    <source>
        <dbReference type="PROSITE" id="PS50113"/>
    </source>
</evidence>
<dbReference type="EC" id="2.1.1.80" evidence="8"/>
<dbReference type="STRING" id="1033802.SSPSH_000003"/>
<feature type="domain" description="CBS" evidence="7">
    <location>
        <begin position="192"/>
        <end position="250"/>
    </location>
</feature>
<evidence type="ECO:0000259" key="7">
    <source>
        <dbReference type="PROSITE" id="PS51371"/>
    </source>
</evidence>
<evidence type="ECO:0000313" key="9">
    <source>
        <dbReference type="Proteomes" id="UP000006242"/>
    </source>
</evidence>
<dbReference type="InterPro" id="IPR000700">
    <property type="entry name" value="PAS-assoc_C"/>
</dbReference>
<dbReference type="InterPro" id="IPR035965">
    <property type="entry name" value="PAS-like_dom_sf"/>
</dbReference>
<dbReference type="AlphaFoldDB" id="U2EAI8"/>
<dbReference type="Pfam" id="PF00563">
    <property type="entry name" value="EAL"/>
    <property type="match status" value="1"/>
</dbReference>
<proteinExistence type="predicted"/>
<dbReference type="PROSITE" id="PS50887">
    <property type="entry name" value="GGDEF"/>
    <property type="match status" value="1"/>
</dbReference>
<keyword evidence="8" id="KW-0808">Transferase</keyword>
<dbReference type="Proteomes" id="UP000006242">
    <property type="component" value="Unassembled WGS sequence"/>
</dbReference>
<dbReference type="Pfam" id="PF00990">
    <property type="entry name" value="GGDEF"/>
    <property type="match status" value="1"/>
</dbReference>
<evidence type="ECO:0000259" key="3">
    <source>
        <dbReference type="PROSITE" id="PS50112"/>
    </source>
</evidence>
<dbReference type="PANTHER" id="PTHR44757">
    <property type="entry name" value="DIGUANYLATE CYCLASE DGCP"/>
    <property type="match status" value="1"/>
</dbReference>
<comment type="cofactor">
    <cofactor evidence="1">
        <name>Mg(2+)</name>
        <dbReference type="ChEBI" id="CHEBI:18420"/>
    </cofactor>
</comment>
<dbReference type="CDD" id="cd00130">
    <property type="entry name" value="PAS"/>
    <property type="match status" value="1"/>
</dbReference>
<dbReference type="InterPro" id="IPR000644">
    <property type="entry name" value="CBS_dom"/>
</dbReference>
<dbReference type="SMART" id="SM00086">
    <property type="entry name" value="PAC"/>
    <property type="match status" value="1"/>
</dbReference>
<dbReference type="PROSITE" id="PS50112">
    <property type="entry name" value="PAS"/>
    <property type="match status" value="1"/>
</dbReference>
<dbReference type="Gene3D" id="3.10.580.10">
    <property type="entry name" value="CBS-domain"/>
    <property type="match status" value="2"/>
</dbReference>
<keyword evidence="8" id="KW-0489">Methyltransferase</keyword>
<keyword evidence="9" id="KW-1185">Reference proteome</keyword>
<dbReference type="SMART" id="SM00091">
    <property type="entry name" value="PAS"/>
    <property type="match status" value="1"/>
</dbReference>
<dbReference type="eggNOG" id="COG5001">
    <property type="taxonomic scope" value="Bacteria"/>
</dbReference>
<sequence>MQTGLLACDRYTPLDVAAARMAERRCSSMLVIENGEAVGIWTEHDCLYLDFADPGALRQPIGELMSGAIAKIAEDTPVSEAVMRFTAENRHHFLVVGGDGAPLGVLSRSDAVLNQGLESYLRLREVHHAMSTTPLVLPGTLTLSELASRMRFSQSDAAVITQPGQPLGIITERDLVRFVAGHPGQATIGELATRPLLSVGPHDTLIHARDYLITHRVRHLAVVDKAEQVIGLLGFREMLDGNEQFYLEDLRQALDQRDRALSQSRFNLELAERVIDASLEGIIITDAQTQIEFVNPAFTHMTGYRPEEVIGYTPAVLSSGRHDADFYDRMWHSLQNNGYWRGEIWNRRKNGQLYLELLTITAIRDEAGETTNYAALFSDITHIRENEEQVRRLAYYDALTRLPNRRLLEDRMSLSMRHAHRQQRRLAVIFIDLDHFKQVNDSLGHAIGDELLLEVSQRLAVHMREDDTLARLGGDEFIALLPGLDEPGEATLIAGRLIGAISTPFKIDGHEFRVGCSLGISFYPDDAATIDDLMRNADAAMYRAKQEGRNTYRLFNSKTHVQENHHLAMESALRDTAETGDGLDVHYQPIFDTQSGELRGAEALLRWYNPHFGHVAPVDFIPVAERSGLILPLGRRLIRAVAAQQQHWLAAGRQVVPVAVNLSAKQFWQNDLATRLKTILSEHDLPAGLIDVELTESTLLDESQEATGILQALRELGCGVAIDDFGTGYSSLRYLQDLPVTTLKIDRSFIARMQTAHGSRAIVAAISGLAHELGLKVVAEGVEEASQLAALKQYPVHCVQGFHLGMPAPADVFAQQWLGAE</sequence>
<dbReference type="NCBIfam" id="TIGR00229">
    <property type="entry name" value="sensory_box"/>
    <property type="match status" value="1"/>
</dbReference>
<name>U2EAI8_9GAMM</name>
<evidence type="ECO:0000259" key="5">
    <source>
        <dbReference type="PROSITE" id="PS50883"/>
    </source>
</evidence>
<dbReference type="Gene3D" id="3.30.70.270">
    <property type="match status" value="1"/>
</dbReference>
<dbReference type="Gene3D" id="3.20.20.450">
    <property type="entry name" value="EAL domain"/>
    <property type="match status" value="1"/>
</dbReference>
<dbReference type="GO" id="GO:0032259">
    <property type="term" value="P:methylation"/>
    <property type="evidence" value="ECO:0007669"/>
    <property type="project" value="UniProtKB-KW"/>
</dbReference>
<dbReference type="SUPFAM" id="SSF54631">
    <property type="entry name" value="CBS-domain pair"/>
    <property type="match status" value="2"/>
</dbReference>
<dbReference type="Pfam" id="PF00571">
    <property type="entry name" value="CBS"/>
    <property type="match status" value="4"/>
</dbReference>
<dbReference type="InterPro" id="IPR052155">
    <property type="entry name" value="Biofilm_reg_signaling"/>
</dbReference>
<feature type="domain" description="CBS" evidence="7">
    <location>
        <begin position="1"/>
        <end position="57"/>
    </location>
</feature>
<dbReference type="SUPFAM" id="SSF55073">
    <property type="entry name" value="Nucleotide cyclase"/>
    <property type="match status" value="1"/>
</dbReference>
<dbReference type="PROSITE" id="PS51371">
    <property type="entry name" value="CBS"/>
    <property type="match status" value="4"/>
</dbReference>
<protein>
    <submittedName>
        <fullName evidence="8">Two-component system chemotaxis family CheB-CheR fusion protein</fullName>
        <ecNumber evidence="8">2.1.1.80</ecNumber>
    </submittedName>
</protein>
<evidence type="ECO:0000256" key="2">
    <source>
        <dbReference type="PROSITE-ProRule" id="PRU00703"/>
    </source>
</evidence>
<evidence type="ECO:0000256" key="1">
    <source>
        <dbReference type="ARBA" id="ARBA00001946"/>
    </source>
</evidence>